<dbReference type="GO" id="GO:0003677">
    <property type="term" value="F:DNA binding"/>
    <property type="evidence" value="ECO:0007669"/>
    <property type="project" value="UniProtKB-UniRule"/>
</dbReference>
<dbReference type="InterPro" id="IPR006171">
    <property type="entry name" value="TOPRIM_dom"/>
</dbReference>
<keyword evidence="1 7" id="KW-0479">Metal-binding</keyword>
<dbReference type="Gene3D" id="1.10.8.420">
    <property type="entry name" value="RecR Domain 1"/>
    <property type="match status" value="1"/>
</dbReference>
<evidence type="ECO:0000256" key="6">
    <source>
        <dbReference type="ARBA" id="ARBA00023204"/>
    </source>
</evidence>
<comment type="caution">
    <text evidence="9">The sequence shown here is derived from an EMBL/GenBank/DDBJ whole genome shotgun (WGS) entry which is preliminary data.</text>
</comment>
<dbReference type="NCBIfam" id="TIGR00615">
    <property type="entry name" value="recR"/>
    <property type="match status" value="1"/>
</dbReference>
<sequence length="200" mass="21975">MSQDKLINDLINKFAKLPTVGRKSSTKIVYSLLAQADRSQIVNLANALLNAAQNVKHCKCCNTLTESEYCHICSNPERLIEKKAIIVSNPLDIDNIESFSIYDGIYFVLSGLISPLEGIGPQEAGIPLFINFLKTQQIKEVTIALSTSAEGEATAQFIQDICQRLDIECFKFATGLPSGVNFSNVDANTVLNSFINRTKV</sequence>
<dbReference type="HAMAP" id="MF_00017">
    <property type="entry name" value="RecR"/>
    <property type="match status" value="1"/>
</dbReference>
<dbReference type="Pfam" id="PF13662">
    <property type="entry name" value="Toprim_4"/>
    <property type="match status" value="1"/>
</dbReference>
<evidence type="ECO:0000256" key="5">
    <source>
        <dbReference type="ARBA" id="ARBA00023172"/>
    </source>
</evidence>
<dbReference type="Pfam" id="PF02132">
    <property type="entry name" value="RecR_ZnF"/>
    <property type="match status" value="1"/>
</dbReference>
<dbReference type="Pfam" id="PF21176">
    <property type="entry name" value="RecR_HhH"/>
    <property type="match status" value="1"/>
</dbReference>
<comment type="function">
    <text evidence="7">May play a role in DNA repair. It seems to be involved in an RecBC-independent recombinational process of DNA repair. It may act with RecF and RecO.</text>
</comment>
<dbReference type="Proteomes" id="UP000266258">
    <property type="component" value="Unassembled WGS sequence"/>
</dbReference>
<comment type="similarity">
    <text evidence="7">Belongs to the RecR family.</text>
</comment>
<dbReference type="Gene3D" id="3.40.1360.10">
    <property type="match status" value="1"/>
</dbReference>
<evidence type="ECO:0000256" key="7">
    <source>
        <dbReference type="HAMAP-Rule" id="MF_00017"/>
    </source>
</evidence>
<gene>
    <name evidence="7 9" type="primary">recR</name>
    <name evidence="9" type="ORF">CJP74_06310</name>
</gene>
<evidence type="ECO:0000313" key="9">
    <source>
        <dbReference type="EMBL" id="RIY31781.1"/>
    </source>
</evidence>
<keyword evidence="4 7" id="KW-0862">Zinc</keyword>
<dbReference type="GO" id="GO:0006281">
    <property type="term" value="P:DNA repair"/>
    <property type="evidence" value="ECO:0007669"/>
    <property type="project" value="UniProtKB-UniRule"/>
</dbReference>
<evidence type="ECO:0000256" key="1">
    <source>
        <dbReference type="ARBA" id="ARBA00022723"/>
    </source>
</evidence>
<feature type="domain" description="Toprim" evidence="8">
    <location>
        <begin position="82"/>
        <end position="177"/>
    </location>
</feature>
<evidence type="ECO:0000256" key="3">
    <source>
        <dbReference type="ARBA" id="ARBA00022771"/>
    </source>
</evidence>
<evidence type="ECO:0000256" key="2">
    <source>
        <dbReference type="ARBA" id="ARBA00022763"/>
    </source>
</evidence>
<dbReference type="SMART" id="SM00493">
    <property type="entry name" value="TOPRIM"/>
    <property type="match status" value="1"/>
</dbReference>
<keyword evidence="10" id="KW-1185">Reference proteome</keyword>
<feature type="zinc finger region" description="C4-type" evidence="7">
    <location>
        <begin position="58"/>
        <end position="73"/>
    </location>
</feature>
<keyword evidence="3 7" id="KW-0863">Zinc-finger</keyword>
<keyword evidence="2 7" id="KW-0227">DNA damage</keyword>
<dbReference type="EMBL" id="NRJH01000054">
    <property type="protein sequence ID" value="RIY31781.1"/>
    <property type="molecule type" value="Genomic_DNA"/>
</dbReference>
<dbReference type="PANTHER" id="PTHR30446">
    <property type="entry name" value="RECOMBINATION PROTEIN RECR"/>
    <property type="match status" value="1"/>
</dbReference>
<dbReference type="GO" id="GO:0006310">
    <property type="term" value="P:DNA recombination"/>
    <property type="evidence" value="ECO:0007669"/>
    <property type="project" value="UniProtKB-UniRule"/>
</dbReference>
<accession>A0A3A1Y2W1</accession>
<dbReference type="InterPro" id="IPR000093">
    <property type="entry name" value="DNA_Rcmb_RecR"/>
</dbReference>
<evidence type="ECO:0000256" key="4">
    <source>
        <dbReference type="ARBA" id="ARBA00022833"/>
    </source>
</evidence>
<dbReference type="GO" id="GO:0008270">
    <property type="term" value="F:zinc ion binding"/>
    <property type="evidence" value="ECO:0007669"/>
    <property type="project" value="UniProtKB-KW"/>
</dbReference>
<name>A0A3A1Y2W1_9GAMM</name>
<protein>
    <recommendedName>
        <fullName evidence="7">Recombination protein RecR</fullName>
    </recommendedName>
</protein>
<dbReference type="InterPro" id="IPR015967">
    <property type="entry name" value="Rcmb_RecR_Znf"/>
</dbReference>
<keyword evidence="5 7" id="KW-0233">DNA recombination</keyword>
<organism evidence="9 10">
    <name type="scientific">Psittacicella melopsittaci</name>
    <dbReference type="NCBI Taxonomy" id="2028576"/>
    <lineage>
        <taxon>Bacteria</taxon>
        <taxon>Pseudomonadati</taxon>
        <taxon>Pseudomonadota</taxon>
        <taxon>Gammaproteobacteria</taxon>
        <taxon>Pasteurellales</taxon>
        <taxon>Psittacicellaceae</taxon>
        <taxon>Psittacicella</taxon>
    </lineage>
</organism>
<dbReference type="AlphaFoldDB" id="A0A3A1Y2W1"/>
<reference evidence="9 10" key="1">
    <citation type="submission" date="2017-08" db="EMBL/GenBank/DDBJ databases">
        <title>Reclassification of Bisgaard taxon 37 and 44.</title>
        <authorList>
            <person name="Christensen H."/>
        </authorList>
    </citation>
    <scope>NUCLEOTIDE SEQUENCE [LARGE SCALE GENOMIC DNA]</scope>
    <source>
        <strain evidence="9 10">B96_4</strain>
    </source>
</reference>
<dbReference type="OrthoDB" id="9802672at2"/>
<dbReference type="RefSeq" id="WP_119497427.1">
    <property type="nucleotide sequence ID" value="NZ_NRJH01000054.1"/>
</dbReference>
<dbReference type="PANTHER" id="PTHR30446:SF0">
    <property type="entry name" value="RECOMBINATION PROTEIN RECR"/>
    <property type="match status" value="1"/>
</dbReference>
<dbReference type="PROSITE" id="PS50880">
    <property type="entry name" value="TOPRIM"/>
    <property type="match status" value="1"/>
</dbReference>
<dbReference type="InterPro" id="IPR023627">
    <property type="entry name" value="Rcmb_RecR"/>
</dbReference>
<proteinExistence type="inferred from homology"/>
<evidence type="ECO:0000313" key="10">
    <source>
        <dbReference type="Proteomes" id="UP000266258"/>
    </source>
</evidence>
<dbReference type="SUPFAM" id="SSF111304">
    <property type="entry name" value="Recombination protein RecR"/>
    <property type="match status" value="1"/>
</dbReference>
<evidence type="ECO:0000259" key="8">
    <source>
        <dbReference type="PROSITE" id="PS50880"/>
    </source>
</evidence>
<keyword evidence="6 7" id="KW-0234">DNA repair</keyword>